<keyword evidence="6 8" id="KW-1133">Transmembrane helix</keyword>
<dbReference type="Pfam" id="PF00892">
    <property type="entry name" value="EamA"/>
    <property type="match status" value="2"/>
</dbReference>
<dbReference type="InterPro" id="IPR037185">
    <property type="entry name" value="EmrE-like"/>
</dbReference>
<evidence type="ECO:0000313" key="11">
    <source>
        <dbReference type="Proteomes" id="UP000052237"/>
    </source>
</evidence>
<keyword evidence="11" id="KW-1185">Reference proteome</keyword>
<protein>
    <submittedName>
        <fullName evidence="10">RarD protein</fullName>
    </submittedName>
</protein>
<dbReference type="PANTHER" id="PTHR22911:SF137">
    <property type="entry name" value="SOLUTE CARRIER FAMILY 35 MEMBER G2-RELATED"/>
    <property type="match status" value="1"/>
</dbReference>
<dbReference type="SUPFAM" id="SSF103481">
    <property type="entry name" value="Multidrug resistance efflux transporter EmrE"/>
    <property type="match status" value="2"/>
</dbReference>
<comment type="caution">
    <text evidence="10">The sequence shown here is derived from an EMBL/GenBank/DDBJ whole genome shotgun (WGS) entry which is preliminary data.</text>
</comment>
<organism evidence="10 11">
    <name type="scientific">Campylobacter hyointestinalis subsp. hyointestinalis</name>
    <dbReference type="NCBI Taxonomy" id="91352"/>
    <lineage>
        <taxon>Bacteria</taxon>
        <taxon>Pseudomonadati</taxon>
        <taxon>Campylobacterota</taxon>
        <taxon>Epsilonproteobacteria</taxon>
        <taxon>Campylobacterales</taxon>
        <taxon>Campylobacteraceae</taxon>
        <taxon>Campylobacter</taxon>
    </lineage>
</organism>
<evidence type="ECO:0000313" key="10">
    <source>
        <dbReference type="EMBL" id="CUU72935.1"/>
    </source>
</evidence>
<dbReference type="AlphaFoldDB" id="A0A0S4RHA2"/>
<evidence type="ECO:0000256" key="8">
    <source>
        <dbReference type="SAM" id="Phobius"/>
    </source>
</evidence>
<keyword evidence="3" id="KW-0813">Transport</keyword>
<dbReference type="RefSeq" id="WP_059434974.1">
    <property type="nucleotide sequence ID" value="NZ_FAVB01000001.1"/>
</dbReference>
<evidence type="ECO:0000256" key="5">
    <source>
        <dbReference type="ARBA" id="ARBA00022692"/>
    </source>
</evidence>
<keyword evidence="4" id="KW-1003">Cell membrane</keyword>
<feature type="domain" description="EamA" evidence="9">
    <location>
        <begin position="7"/>
        <end position="141"/>
    </location>
</feature>
<keyword evidence="7 8" id="KW-0472">Membrane</keyword>
<feature type="transmembrane region" description="Helical" evidence="8">
    <location>
        <begin position="71"/>
        <end position="91"/>
    </location>
</feature>
<feature type="transmembrane region" description="Helical" evidence="8">
    <location>
        <begin position="265"/>
        <end position="286"/>
    </location>
</feature>
<feature type="transmembrane region" description="Helical" evidence="8">
    <location>
        <begin position="151"/>
        <end position="166"/>
    </location>
</feature>
<accession>A0A0S4RHA2</accession>
<feature type="transmembrane region" description="Helical" evidence="8">
    <location>
        <begin position="103"/>
        <end position="120"/>
    </location>
</feature>
<feature type="transmembrane region" description="Helical" evidence="8">
    <location>
        <begin position="38"/>
        <end position="59"/>
    </location>
</feature>
<feature type="transmembrane region" description="Helical" evidence="8">
    <location>
        <begin position="127"/>
        <end position="145"/>
    </location>
</feature>
<evidence type="ECO:0000259" key="9">
    <source>
        <dbReference type="Pfam" id="PF00892"/>
    </source>
</evidence>
<dbReference type="InterPro" id="IPR004626">
    <property type="entry name" value="RarD"/>
</dbReference>
<evidence type="ECO:0000256" key="1">
    <source>
        <dbReference type="ARBA" id="ARBA00004651"/>
    </source>
</evidence>
<dbReference type="InterPro" id="IPR000620">
    <property type="entry name" value="EamA_dom"/>
</dbReference>
<evidence type="ECO:0000256" key="6">
    <source>
        <dbReference type="ARBA" id="ARBA00022989"/>
    </source>
</evidence>
<dbReference type="NCBIfam" id="TIGR00688">
    <property type="entry name" value="rarD"/>
    <property type="match status" value="1"/>
</dbReference>
<evidence type="ECO:0000256" key="4">
    <source>
        <dbReference type="ARBA" id="ARBA00022475"/>
    </source>
</evidence>
<evidence type="ECO:0000256" key="7">
    <source>
        <dbReference type="ARBA" id="ARBA00023136"/>
    </source>
</evidence>
<sequence>MDKKTRTGLFFGISTFAMWGVFPVYFKLLGSVSSTEILAHRIVWSALFLFLFLKCIHKLSNVKRLLRIKKVALLLLATGILIAINWGVFIYAVEQNKIIETSLGYFINPLISILLGAIILKEKLNLALKISLLIVFCAICIQIYALRSLPFISLILPLSFAFYGLLRKKVSIPSFEGLFIETLLLFPIALIYLTYLGSNHKSDFDFSVTGLLLFLSGIVTILPLLTFSASTKYLRLSTIGFLQYISPTLSLLIAVFLYNETLDNYKLVSFMLIWISLALAGLNGIWRKR</sequence>
<name>A0A0S4RHA2_CAMHY</name>
<dbReference type="Proteomes" id="UP000052237">
    <property type="component" value="Unassembled WGS sequence"/>
</dbReference>
<evidence type="ECO:0000256" key="3">
    <source>
        <dbReference type="ARBA" id="ARBA00022448"/>
    </source>
</evidence>
<dbReference type="GO" id="GO:0005886">
    <property type="term" value="C:plasma membrane"/>
    <property type="evidence" value="ECO:0007669"/>
    <property type="project" value="UniProtKB-SubCell"/>
</dbReference>
<comment type="similarity">
    <text evidence="2">Belongs to the EamA transporter family.</text>
</comment>
<feature type="transmembrane region" description="Helical" evidence="8">
    <location>
        <begin position="7"/>
        <end position="26"/>
    </location>
</feature>
<dbReference type="EMBL" id="FAVB01000001">
    <property type="protein sequence ID" value="CUU72935.1"/>
    <property type="molecule type" value="Genomic_DNA"/>
</dbReference>
<proteinExistence type="inferred from homology"/>
<feature type="domain" description="EamA" evidence="9">
    <location>
        <begin position="154"/>
        <end position="280"/>
    </location>
</feature>
<feature type="transmembrane region" description="Helical" evidence="8">
    <location>
        <begin position="208"/>
        <end position="229"/>
    </location>
</feature>
<gene>
    <name evidence="10" type="primary">rarD</name>
    <name evidence="10" type="ORF">ERS686654_00471</name>
</gene>
<keyword evidence="5 8" id="KW-0812">Transmembrane</keyword>
<dbReference type="PANTHER" id="PTHR22911">
    <property type="entry name" value="ACYL-MALONYL CONDENSING ENZYME-RELATED"/>
    <property type="match status" value="1"/>
</dbReference>
<comment type="subcellular location">
    <subcellularLocation>
        <location evidence="1">Cell membrane</location>
        <topology evidence="1">Multi-pass membrane protein</topology>
    </subcellularLocation>
</comment>
<feature type="transmembrane region" description="Helical" evidence="8">
    <location>
        <begin position="241"/>
        <end position="259"/>
    </location>
</feature>
<reference evidence="10 11" key="1">
    <citation type="submission" date="2015-11" db="EMBL/GenBank/DDBJ databases">
        <authorList>
            <consortium name="Pathogen Informatics"/>
        </authorList>
    </citation>
    <scope>NUCLEOTIDE SEQUENCE [LARGE SCALE GENOMIC DNA]</scope>
    <source>
        <strain evidence="10 11">006A-0059</strain>
    </source>
</reference>
<feature type="transmembrane region" description="Helical" evidence="8">
    <location>
        <begin position="178"/>
        <end position="196"/>
    </location>
</feature>
<evidence type="ECO:0000256" key="2">
    <source>
        <dbReference type="ARBA" id="ARBA00007362"/>
    </source>
</evidence>